<name>A0A223E1R2_9BACI</name>
<organism evidence="2 3">
    <name type="scientific">Aeribacillus pallidus</name>
    <dbReference type="NCBI Taxonomy" id="33936"/>
    <lineage>
        <taxon>Bacteria</taxon>
        <taxon>Bacillati</taxon>
        <taxon>Bacillota</taxon>
        <taxon>Bacilli</taxon>
        <taxon>Bacillales</taxon>
        <taxon>Bacillaceae</taxon>
        <taxon>Aeribacillus</taxon>
    </lineage>
</organism>
<evidence type="ECO:0000313" key="3">
    <source>
        <dbReference type="Proteomes" id="UP000214606"/>
    </source>
</evidence>
<dbReference type="Proteomes" id="UP000214606">
    <property type="component" value="Chromosome"/>
</dbReference>
<dbReference type="RefSeq" id="WP_157727865.1">
    <property type="nucleotide sequence ID" value="NZ_CP017703.1"/>
</dbReference>
<evidence type="ECO:0000259" key="1">
    <source>
        <dbReference type="Pfam" id="PF01609"/>
    </source>
</evidence>
<dbReference type="GO" id="GO:0004803">
    <property type="term" value="F:transposase activity"/>
    <property type="evidence" value="ECO:0007669"/>
    <property type="project" value="InterPro"/>
</dbReference>
<sequence length="536" mass="61728">MYIRINKQKNKNGSVRQYLQICRTFRVDNKVRQQTLCNLGRLEHLLENGSVDNIIEGLAKFSERYFDRIHGQGSSSSVSVLWTKEFGPVYLFRKVWEKLGLGRLLRKIMDDSEAASRYDEAIFAMVLNRLMDPNSKHYIFKQWIDTIYAEGLSDIQLHHYYRALDFLSEQKEKIEEQLYGHLTDLTSLEVDIVFYDTTSTYFEGEEADELLAHYGYSKDHRGDRKQVVIGLLMTKTGIPIGHQVFPGNMHDTKTFGMVVGDLKKRYPIQKVILVGDRGMVSEANLDQIRELGMEYIVGVKLRKSKKAQELLSIRGPYKKVLPNLKVKSKKIDGETYVLCYNPDAEERDRASRQVVLENLQSKLDELGPSGLVKNRAYSKFLTIEKASAKIDEEKVSNDEKFDGKYAIRTNSSLTDEEAALAYKELWRVEQAFRNLKSNLELRPMYHRVESRIRGHIMVCFLALVMESFLAYKLKEIGCQTSVKDILHDVSQMKASKIRVNGEEQIVRTELQGQANLAFEALVTQAPPRVLEKNTCH</sequence>
<dbReference type="EMBL" id="CP017703">
    <property type="protein sequence ID" value="ASS89198.1"/>
    <property type="molecule type" value="Genomic_DNA"/>
</dbReference>
<dbReference type="PANTHER" id="PTHR34614:SF2">
    <property type="entry name" value="TRANSPOSASE IS4-LIKE DOMAIN-CONTAINING PROTEIN"/>
    <property type="match status" value="1"/>
</dbReference>
<reference evidence="2 3" key="1">
    <citation type="submission" date="2016-10" db="EMBL/GenBank/DDBJ databases">
        <title>The whole genome sequencing and assembly of Aeribacillus pallidus KCTC3564 strain.</title>
        <authorList>
            <person name="Lee Y.-J."/>
            <person name="Park M.-K."/>
            <person name="Yi H."/>
            <person name="Bahn Y.-S."/>
            <person name="Kim J.F."/>
            <person name="Lee D.-W."/>
        </authorList>
    </citation>
    <scope>NUCLEOTIDE SEQUENCE [LARGE SCALE GENOMIC DNA]</scope>
    <source>
        <strain evidence="2 3">KCTC3564</strain>
    </source>
</reference>
<evidence type="ECO:0000313" key="2">
    <source>
        <dbReference type="EMBL" id="ASS89198.1"/>
    </source>
</evidence>
<dbReference type="Pfam" id="PF01609">
    <property type="entry name" value="DDE_Tnp_1"/>
    <property type="match status" value="1"/>
</dbReference>
<protein>
    <recommendedName>
        <fullName evidence="1">Transposase IS4-like domain-containing protein</fullName>
    </recommendedName>
</protein>
<dbReference type="InterPro" id="IPR002559">
    <property type="entry name" value="Transposase_11"/>
</dbReference>
<gene>
    <name evidence="2" type="ORF">AP3564_01955</name>
</gene>
<accession>A0A223E1R2</accession>
<feature type="domain" description="Transposase IS4-like" evidence="1">
    <location>
        <begin position="214"/>
        <end position="465"/>
    </location>
</feature>
<dbReference type="InterPro" id="IPR047654">
    <property type="entry name" value="IS1634_transpos"/>
</dbReference>
<proteinExistence type="predicted"/>
<dbReference type="InterPro" id="IPR012337">
    <property type="entry name" value="RNaseH-like_sf"/>
</dbReference>
<dbReference type="KEGG" id="apak:AP3564_01955"/>
<dbReference type="GO" id="GO:0003677">
    <property type="term" value="F:DNA binding"/>
    <property type="evidence" value="ECO:0007669"/>
    <property type="project" value="InterPro"/>
</dbReference>
<dbReference type="NCBIfam" id="NF033559">
    <property type="entry name" value="transpos_IS1634"/>
    <property type="match status" value="1"/>
</dbReference>
<dbReference type="PANTHER" id="PTHR34614">
    <property type="match status" value="1"/>
</dbReference>
<dbReference type="AlphaFoldDB" id="A0A223E1R2"/>
<dbReference type="SUPFAM" id="SSF53098">
    <property type="entry name" value="Ribonuclease H-like"/>
    <property type="match status" value="1"/>
</dbReference>
<dbReference type="GO" id="GO:0006313">
    <property type="term" value="P:DNA transposition"/>
    <property type="evidence" value="ECO:0007669"/>
    <property type="project" value="InterPro"/>
</dbReference>